<keyword evidence="2" id="KW-0408">Iron</keyword>
<name>A0A4S8PD91_9ACTN</name>
<sequence>MDVQADAPEALPRPTRWFNALRERAPVMWDAGADSWFVTRYDDVAALLTDRRLAAQPAAPQAPADPESPLGRWHAFVDRWPAFTDPPRHTALRRAMHPLFRPGHVEAAARATGEALRHGPTPGRLREAIGAGLTGLLADGSDFAELSAWAEAILAAMSGADVTERRLAEALAAHEALGAYAAAAVAARRGPLGAALADAREDGVLDGEDATAVYAQVLTGAVEPTLSVAVYAVERLGAEPGLWADFTGNRDGFVEELLRLAAPFHFAVRIAREAFVLRGKEIRAGDQVVLVLLSANRDPRRFPEPERLRADREGPPHVSFGRGRHACIGAPLARRAVAGLLEAAGIDALAGMRLDADGWDLTPGMRRWLV</sequence>
<keyword evidence="2" id="KW-0503">Monooxygenase</keyword>
<dbReference type="PRINTS" id="PR00359">
    <property type="entry name" value="BP450"/>
</dbReference>
<dbReference type="PANTHER" id="PTHR46696">
    <property type="entry name" value="P450, PUTATIVE (EUROFUNG)-RELATED"/>
    <property type="match status" value="1"/>
</dbReference>
<evidence type="ECO:0000313" key="3">
    <source>
        <dbReference type="EMBL" id="THV28343.1"/>
    </source>
</evidence>
<dbReference type="InterPro" id="IPR036396">
    <property type="entry name" value="Cyt_P450_sf"/>
</dbReference>
<evidence type="ECO:0000256" key="2">
    <source>
        <dbReference type="RuleBase" id="RU000461"/>
    </source>
</evidence>
<evidence type="ECO:0000313" key="4">
    <source>
        <dbReference type="Proteomes" id="UP000305792"/>
    </source>
</evidence>
<dbReference type="RefSeq" id="WP_136529954.1">
    <property type="nucleotide sequence ID" value="NZ_STGX01000008.1"/>
</dbReference>
<keyword evidence="2" id="KW-0479">Metal-binding</keyword>
<comment type="caution">
    <text evidence="3">The sequence shown here is derived from an EMBL/GenBank/DDBJ whole genome shotgun (WGS) entry which is preliminary data.</text>
</comment>
<dbReference type="GO" id="GO:0005506">
    <property type="term" value="F:iron ion binding"/>
    <property type="evidence" value="ECO:0007669"/>
    <property type="project" value="InterPro"/>
</dbReference>
<dbReference type="EMBL" id="STGX01000008">
    <property type="protein sequence ID" value="THV28343.1"/>
    <property type="molecule type" value="Genomic_DNA"/>
</dbReference>
<gene>
    <name evidence="3" type="ORF">E9998_12095</name>
</gene>
<organism evidence="3 4">
    <name type="scientific">Glycomyces paridis</name>
    <dbReference type="NCBI Taxonomy" id="2126555"/>
    <lineage>
        <taxon>Bacteria</taxon>
        <taxon>Bacillati</taxon>
        <taxon>Actinomycetota</taxon>
        <taxon>Actinomycetes</taxon>
        <taxon>Glycomycetales</taxon>
        <taxon>Glycomycetaceae</taxon>
        <taxon>Glycomyces</taxon>
    </lineage>
</organism>
<dbReference type="InterPro" id="IPR001128">
    <property type="entry name" value="Cyt_P450"/>
</dbReference>
<keyword evidence="2" id="KW-0560">Oxidoreductase</keyword>
<keyword evidence="2" id="KW-0349">Heme</keyword>
<dbReference type="GO" id="GO:0020037">
    <property type="term" value="F:heme binding"/>
    <property type="evidence" value="ECO:0007669"/>
    <property type="project" value="InterPro"/>
</dbReference>
<dbReference type="OrthoDB" id="4037083at2"/>
<comment type="similarity">
    <text evidence="1 2">Belongs to the cytochrome P450 family.</text>
</comment>
<reference evidence="3 4" key="1">
    <citation type="journal article" date="2018" name="Int. J. Syst. Evol. Microbiol.">
        <title>Glycomyces paridis sp. nov., isolated from the medicinal plant Paris polyphylla.</title>
        <authorList>
            <person name="Fang X.M."/>
            <person name="Bai J.L."/>
            <person name="Su J."/>
            <person name="Zhao L.L."/>
            <person name="Liu H.Y."/>
            <person name="Ma B.P."/>
            <person name="Zhang Y.Q."/>
            <person name="Yu L.Y."/>
        </authorList>
    </citation>
    <scope>NUCLEOTIDE SEQUENCE [LARGE SCALE GENOMIC DNA]</scope>
    <source>
        <strain evidence="3 4">CPCC 204357</strain>
    </source>
</reference>
<dbReference type="InterPro" id="IPR017972">
    <property type="entry name" value="Cyt_P450_CS"/>
</dbReference>
<proteinExistence type="inferred from homology"/>
<protein>
    <submittedName>
        <fullName evidence="3">Cytochrome P450</fullName>
    </submittedName>
</protein>
<evidence type="ECO:0000256" key="1">
    <source>
        <dbReference type="ARBA" id="ARBA00010617"/>
    </source>
</evidence>
<dbReference type="GO" id="GO:0016705">
    <property type="term" value="F:oxidoreductase activity, acting on paired donors, with incorporation or reduction of molecular oxygen"/>
    <property type="evidence" value="ECO:0007669"/>
    <property type="project" value="InterPro"/>
</dbReference>
<keyword evidence="4" id="KW-1185">Reference proteome</keyword>
<dbReference type="Pfam" id="PF00067">
    <property type="entry name" value="p450"/>
    <property type="match status" value="1"/>
</dbReference>
<dbReference type="PROSITE" id="PS00086">
    <property type="entry name" value="CYTOCHROME_P450"/>
    <property type="match status" value="1"/>
</dbReference>
<dbReference type="AlphaFoldDB" id="A0A4S8PD91"/>
<accession>A0A4S8PD91</accession>
<dbReference type="InterPro" id="IPR002397">
    <property type="entry name" value="Cyt_P450_B"/>
</dbReference>
<dbReference type="Proteomes" id="UP000305792">
    <property type="component" value="Unassembled WGS sequence"/>
</dbReference>
<dbReference type="Gene3D" id="1.10.630.10">
    <property type="entry name" value="Cytochrome P450"/>
    <property type="match status" value="1"/>
</dbReference>
<dbReference type="GO" id="GO:0004497">
    <property type="term" value="F:monooxygenase activity"/>
    <property type="evidence" value="ECO:0007669"/>
    <property type="project" value="UniProtKB-KW"/>
</dbReference>
<dbReference type="PANTHER" id="PTHR46696:SF1">
    <property type="entry name" value="CYTOCHROME P450 YJIB-RELATED"/>
    <property type="match status" value="1"/>
</dbReference>
<dbReference type="SUPFAM" id="SSF48264">
    <property type="entry name" value="Cytochrome P450"/>
    <property type="match status" value="1"/>
</dbReference>